<dbReference type="InterPro" id="IPR011990">
    <property type="entry name" value="TPR-like_helical_dom_sf"/>
</dbReference>
<name>A0A2W5BYU1_9BACT</name>
<evidence type="ECO:0000313" key="2">
    <source>
        <dbReference type="EMBL" id="PZO86918.1"/>
    </source>
</evidence>
<evidence type="ECO:0000313" key="3">
    <source>
        <dbReference type="Proteomes" id="UP000249557"/>
    </source>
</evidence>
<evidence type="ECO:0000256" key="1">
    <source>
        <dbReference type="SAM" id="Phobius"/>
    </source>
</evidence>
<dbReference type="EMBL" id="QFNK01000084">
    <property type="protein sequence ID" value="PZO86918.1"/>
    <property type="molecule type" value="Genomic_DNA"/>
</dbReference>
<comment type="caution">
    <text evidence="2">The sequence shown here is derived from an EMBL/GenBank/DDBJ whole genome shotgun (WGS) entry which is preliminary data.</text>
</comment>
<keyword evidence="1" id="KW-0472">Membrane</keyword>
<proteinExistence type="predicted"/>
<evidence type="ECO:0008006" key="4">
    <source>
        <dbReference type="Google" id="ProtNLM"/>
    </source>
</evidence>
<dbReference type="SUPFAM" id="SSF48452">
    <property type="entry name" value="TPR-like"/>
    <property type="match status" value="1"/>
</dbReference>
<dbReference type="AlphaFoldDB" id="A0A2W5BYU1"/>
<gene>
    <name evidence="2" type="ORF">DI626_05260</name>
</gene>
<reference evidence="2 3" key="1">
    <citation type="submission" date="2017-08" db="EMBL/GenBank/DDBJ databases">
        <title>Infants hospitalized years apart are colonized by the same room-sourced microbial strains.</title>
        <authorList>
            <person name="Brooks B."/>
            <person name="Olm M.R."/>
            <person name="Firek B.A."/>
            <person name="Baker R."/>
            <person name="Thomas B.C."/>
            <person name="Morowitz M.J."/>
            <person name="Banfield J.F."/>
        </authorList>
    </citation>
    <scope>NUCLEOTIDE SEQUENCE [LARGE SCALE GENOMIC DNA]</scope>
    <source>
        <strain evidence="2">S2_018_000_R2_104</strain>
    </source>
</reference>
<feature type="transmembrane region" description="Helical" evidence="1">
    <location>
        <begin position="12"/>
        <end position="32"/>
    </location>
</feature>
<accession>A0A2W5BYU1</accession>
<keyword evidence="1" id="KW-0812">Transmembrane</keyword>
<sequence length="134" mass="14188">MHEPAPRAQQHPLVRIAFVFCALSCLSGAFFMTVKSPQAQSAALSAQAVYAAKQGQADHAIETAFQAVLLNPGAVKGWTVLSSVLDARGFNSLSEEAQTIALSLQQKPDDAARVYAVPAEFRLSLMSETGAGIQ</sequence>
<organism evidence="2 3">
    <name type="scientific">Micavibrio aeruginosavorus</name>
    <dbReference type="NCBI Taxonomy" id="349221"/>
    <lineage>
        <taxon>Bacteria</taxon>
        <taxon>Pseudomonadati</taxon>
        <taxon>Bdellovibrionota</taxon>
        <taxon>Bdellovibrionia</taxon>
        <taxon>Bdellovibrionales</taxon>
        <taxon>Pseudobdellovibrionaceae</taxon>
        <taxon>Micavibrio</taxon>
    </lineage>
</organism>
<dbReference type="Proteomes" id="UP000249557">
    <property type="component" value="Unassembled WGS sequence"/>
</dbReference>
<protein>
    <recommendedName>
        <fullName evidence="4">Tetratricopeptide repeat-like domain-containing protein</fullName>
    </recommendedName>
</protein>
<keyword evidence="1" id="KW-1133">Transmembrane helix</keyword>